<dbReference type="Proteomes" id="UP000294902">
    <property type="component" value="Unassembled WGS sequence"/>
</dbReference>
<gene>
    <name evidence="7" type="ORF">EDC18_1078</name>
</gene>
<dbReference type="NCBIfam" id="TIGR02872">
    <property type="entry name" value="spore_ytvI"/>
    <property type="match status" value="1"/>
</dbReference>
<keyword evidence="5 6" id="KW-0472">Membrane</keyword>
<accession>A0A4R3MLY2</accession>
<feature type="transmembrane region" description="Helical" evidence="6">
    <location>
        <begin position="9"/>
        <end position="26"/>
    </location>
</feature>
<evidence type="ECO:0000256" key="5">
    <source>
        <dbReference type="ARBA" id="ARBA00023136"/>
    </source>
</evidence>
<feature type="transmembrane region" description="Helical" evidence="6">
    <location>
        <begin position="62"/>
        <end position="84"/>
    </location>
</feature>
<comment type="caution">
    <text evidence="7">The sequence shown here is derived from an EMBL/GenBank/DDBJ whole genome shotgun (WGS) entry which is preliminary data.</text>
</comment>
<keyword evidence="3 6" id="KW-0812">Transmembrane</keyword>
<proteinExistence type="inferred from homology"/>
<dbReference type="InterPro" id="IPR002549">
    <property type="entry name" value="AI-2E-like"/>
</dbReference>
<evidence type="ECO:0000313" key="7">
    <source>
        <dbReference type="EMBL" id="TCT13940.1"/>
    </source>
</evidence>
<protein>
    <submittedName>
        <fullName evidence="7">Sporulation integral membrane protein YtvI</fullName>
    </submittedName>
</protein>
<comment type="similarity">
    <text evidence="2">Belongs to the autoinducer-2 exporter (AI-2E) (TC 2.A.86) family.</text>
</comment>
<dbReference type="AlphaFoldDB" id="A0A4R3MLY2"/>
<evidence type="ECO:0000256" key="2">
    <source>
        <dbReference type="ARBA" id="ARBA00009773"/>
    </source>
</evidence>
<keyword evidence="8" id="KW-1185">Reference proteome</keyword>
<evidence type="ECO:0000256" key="4">
    <source>
        <dbReference type="ARBA" id="ARBA00022989"/>
    </source>
</evidence>
<dbReference type="InterPro" id="IPR014227">
    <property type="entry name" value="YtvI-like"/>
</dbReference>
<dbReference type="PANTHER" id="PTHR21716">
    <property type="entry name" value="TRANSMEMBRANE PROTEIN"/>
    <property type="match status" value="1"/>
</dbReference>
<comment type="subcellular location">
    <subcellularLocation>
        <location evidence="1">Membrane</location>
        <topology evidence="1">Multi-pass membrane protein</topology>
    </subcellularLocation>
</comment>
<dbReference type="PANTHER" id="PTHR21716:SF68">
    <property type="entry name" value="TRANSPORT PROTEIN YTVI-RELATED"/>
    <property type="match status" value="1"/>
</dbReference>
<evidence type="ECO:0000256" key="3">
    <source>
        <dbReference type="ARBA" id="ARBA00022692"/>
    </source>
</evidence>
<feature type="transmembrane region" description="Helical" evidence="6">
    <location>
        <begin position="207"/>
        <end position="237"/>
    </location>
</feature>
<feature type="transmembrane region" description="Helical" evidence="6">
    <location>
        <begin position="32"/>
        <end position="50"/>
    </location>
</feature>
<dbReference type="RefSeq" id="WP_132252752.1">
    <property type="nucleotide sequence ID" value="NZ_SMAL01000007.1"/>
</dbReference>
<dbReference type="GO" id="GO:0055085">
    <property type="term" value="P:transmembrane transport"/>
    <property type="evidence" value="ECO:0007669"/>
    <property type="project" value="TreeGrafter"/>
</dbReference>
<dbReference type="EMBL" id="SMAL01000007">
    <property type="protein sequence ID" value="TCT13940.1"/>
    <property type="molecule type" value="Genomic_DNA"/>
</dbReference>
<evidence type="ECO:0000256" key="1">
    <source>
        <dbReference type="ARBA" id="ARBA00004141"/>
    </source>
</evidence>
<feature type="transmembrane region" description="Helical" evidence="6">
    <location>
        <begin position="243"/>
        <end position="267"/>
    </location>
</feature>
<keyword evidence="4 6" id="KW-1133">Transmembrane helix</keyword>
<dbReference type="OrthoDB" id="9774361at2"/>
<feature type="transmembrane region" description="Helical" evidence="6">
    <location>
        <begin position="157"/>
        <end position="178"/>
    </location>
</feature>
<evidence type="ECO:0000256" key="6">
    <source>
        <dbReference type="SAM" id="Phobius"/>
    </source>
</evidence>
<feature type="transmembrane region" description="Helical" evidence="6">
    <location>
        <begin position="317"/>
        <end position="339"/>
    </location>
</feature>
<dbReference type="Pfam" id="PF01594">
    <property type="entry name" value="AI-2E_transport"/>
    <property type="match status" value="1"/>
</dbReference>
<organism evidence="7 8">
    <name type="scientific">Natranaerovirga pectinivora</name>
    <dbReference type="NCBI Taxonomy" id="682400"/>
    <lineage>
        <taxon>Bacteria</taxon>
        <taxon>Bacillati</taxon>
        <taxon>Bacillota</taxon>
        <taxon>Clostridia</taxon>
        <taxon>Lachnospirales</taxon>
        <taxon>Natranaerovirgaceae</taxon>
        <taxon>Natranaerovirga</taxon>
    </lineage>
</organism>
<evidence type="ECO:0000313" key="8">
    <source>
        <dbReference type="Proteomes" id="UP000294902"/>
    </source>
</evidence>
<name>A0A4R3MLY2_9FIRM</name>
<feature type="transmembrane region" description="Helical" evidence="6">
    <location>
        <begin position="279"/>
        <end position="297"/>
    </location>
</feature>
<dbReference type="GO" id="GO:0016020">
    <property type="term" value="C:membrane"/>
    <property type="evidence" value="ECO:0007669"/>
    <property type="project" value="UniProtKB-SubCell"/>
</dbReference>
<sequence>MTDKNNKQLINLTIVGITLVFIYFFTIRLISVFLPFILGYFIAVIIEPIIKVFNKYLKIPRAFSSLLAVISFLSIVGLIGNIIIRKLVTEFKSFVIHFPEYKDQVILTLENWGYSFDRMLGYSQGSTKDMVINNWDEIGGRITRVLTPGVTDGSLNLVSSLPGFMFFMIITLIATFFISKDRHKIRIFLSKQMHTKWKEKFNLIRKALVGAFFGYVKAQLTLMVIIGVVCTIGLLIIRNPYALLIGLIICILDALPVFGSGTVLIPWALFKAFSGDLQYAVWLGIIYGTAVLIRQFLEPKLVGDNIGVHPLATLMAIYIGVRVFGVVGIILGPLILIFIKTLQEVEVLPKWKS</sequence>
<reference evidence="7 8" key="1">
    <citation type="submission" date="2019-03" db="EMBL/GenBank/DDBJ databases">
        <title>Genomic Encyclopedia of Type Strains, Phase IV (KMG-IV): sequencing the most valuable type-strain genomes for metagenomic binning, comparative biology and taxonomic classification.</title>
        <authorList>
            <person name="Goeker M."/>
        </authorList>
    </citation>
    <scope>NUCLEOTIDE SEQUENCE [LARGE SCALE GENOMIC DNA]</scope>
    <source>
        <strain evidence="7 8">DSM 24629</strain>
    </source>
</reference>